<evidence type="ECO:0000256" key="9">
    <source>
        <dbReference type="ARBA" id="ARBA00022835"/>
    </source>
</evidence>
<dbReference type="InterPro" id="IPR022966">
    <property type="entry name" value="RNase_II/R_CS"/>
</dbReference>
<evidence type="ECO:0000256" key="11">
    <source>
        <dbReference type="ARBA" id="ARBA00022884"/>
    </source>
</evidence>
<evidence type="ECO:0000256" key="13">
    <source>
        <dbReference type="RuleBase" id="RU003901"/>
    </source>
</evidence>
<dbReference type="InterPro" id="IPR033771">
    <property type="entry name" value="Rrp44_CSD1"/>
</dbReference>
<dbReference type="GO" id="GO:0071031">
    <property type="term" value="P:nuclear mRNA surveillance of mRNA 3'-end processing"/>
    <property type="evidence" value="ECO:0007669"/>
    <property type="project" value="TreeGrafter"/>
</dbReference>
<dbReference type="Pfam" id="PF17215">
    <property type="entry name" value="Rrp44_S1"/>
    <property type="match status" value="1"/>
</dbReference>
<keyword evidence="9" id="KW-0271">Exosome</keyword>
<keyword evidence="12" id="KW-0539">Nucleus</keyword>
<dbReference type="CDD" id="cd09862">
    <property type="entry name" value="PIN_Rrp44-like"/>
    <property type="match status" value="1"/>
</dbReference>
<dbReference type="InterPro" id="IPR041505">
    <property type="entry name" value="Dis3_CSD2"/>
</dbReference>
<dbReference type="InterPro" id="IPR012340">
    <property type="entry name" value="NA-bd_OB-fold"/>
</dbReference>
<reference evidence="16" key="1">
    <citation type="submission" date="2019-12" db="UniProtKB">
        <authorList>
            <consortium name="WormBaseParasite"/>
        </authorList>
    </citation>
    <scope>IDENTIFICATION</scope>
</reference>
<dbReference type="GO" id="GO:0000177">
    <property type="term" value="C:cytoplasmic exosome (RNase complex)"/>
    <property type="evidence" value="ECO:0007669"/>
    <property type="project" value="TreeGrafter"/>
</dbReference>
<dbReference type="GO" id="GO:0004519">
    <property type="term" value="F:endonuclease activity"/>
    <property type="evidence" value="ECO:0007669"/>
    <property type="project" value="TreeGrafter"/>
</dbReference>
<evidence type="ECO:0000259" key="14">
    <source>
        <dbReference type="SMART" id="SM00955"/>
    </source>
</evidence>
<dbReference type="Gene3D" id="3.40.50.1010">
    <property type="entry name" value="5'-nuclease"/>
    <property type="match status" value="1"/>
</dbReference>
<keyword evidence="6" id="KW-0698">rRNA processing</keyword>
<comment type="cofactor">
    <cofactor evidence="1">
        <name>Mg(2+)</name>
        <dbReference type="ChEBI" id="CHEBI:18420"/>
    </cofactor>
</comment>
<dbReference type="PROSITE" id="PS01175">
    <property type="entry name" value="RIBONUCLEASE_II"/>
    <property type="match status" value="1"/>
</dbReference>
<dbReference type="Pfam" id="PF13638">
    <property type="entry name" value="PIN_4"/>
    <property type="match status" value="1"/>
</dbReference>
<accession>A0A5S6R1P7</accession>
<dbReference type="SUPFAM" id="SSF88723">
    <property type="entry name" value="PIN domain-like"/>
    <property type="match status" value="1"/>
</dbReference>
<dbReference type="Gene3D" id="2.40.50.700">
    <property type="match status" value="1"/>
</dbReference>
<evidence type="ECO:0000313" key="16">
    <source>
        <dbReference type="WBParaSite" id="TMUE_3000013229.1"/>
    </source>
</evidence>
<keyword evidence="10" id="KW-0269">Exonuclease</keyword>
<dbReference type="Gene3D" id="2.40.50.690">
    <property type="match status" value="1"/>
</dbReference>
<dbReference type="InterPro" id="IPR001900">
    <property type="entry name" value="RNase_II/R"/>
</dbReference>
<dbReference type="GO" id="GO:0016075">
    <property type="term" value="P:rRNA catabolic process"/>
    <property type="evidence" value="ECO:0007669"/>
    <property type="project" value="TreeGrafter"/>
</dbReference>
<feature type="domain" description="RNB" evidence="14">
    <location>
        <begin position="447"/>
        <end position="780"/>
    </location>
</feature>
<evidence type="ECO:0000256" key="10">
    <source>
        <dbReference type="ARBA" id="ARBA00022839"/>
    </source>
</evidence>
<dbReference type="Pfam" id="PF17216">
    <property type="entry name" value="Rrp44_CSD1"/>
    <property type="match status" value="1"/>
</dbReference>
<evidence type="ECO:0000256" key="2">
    <source>
        <dbReference type="ARBA" id="ARBA00004123"/>
    </source>
</evidence>
<dbReference type="Pfam" id="PF00773">
    <property type="entry name" value="RNB"/>
    <property type="match status" value="1"/>
</dbReference>
<evidence type="ECO:0000256" key="7">
    <source>
        <dbReference type="ARBA" id="ARBA00022722"/>
    </source>
</evidence>
<dbReference type="SUPFAM" id="SSF50249">
    <property type="entry name" value="Nucleic acid-binding proteins"/>
    <property type="match status" value="3"/>
</dbReference>
<name>A0A5S6R1P7_TRIMR</name>
<keyword evidence="7" id="KW-0540">Nuclease</keyword>
<keyword evidence="15" id="KW-1185">Reference proteome</keyword>
<evidence type="ECO:0000256" key="3">
    <source>
        <dbReference type="ARBA" id="ARBA00004496"/>
    </source>
</evidence>
<evidence type="ECO:0000256" key="5">
    <source>
        <dbReference type="ARBA" id="ARBA00022490"/>
    </source>
</evidence>
<keyword evidence="11" id="KW-0694">RNA-binding</keyword>
<evidence type="ECO:0000256" key="1">
    <source>
        <dbReference type="ARBA" id="ARBA00001946"/>
    </source>
</evidence>
<proteinExistence type="inferred from homology"/>
<dbReference type="GO" id="GO:0003723">
    <property type="term" value="F:RNA binding"/>
    <property type="evidence" value="ECO:0007669"/>
    <property type="project" value="UniProtKB-KW"/>
</dbReference>
<comment type="subcellular location">
    <subcellularLocation>
        <location evidence="3">Cytoplasm</location>
    </subcellularLocation>
    <subcellularLocation>
        <location evidence="2">Nucleus</location>
    </subcellularLocation>
</comment>
<dbReference type="FunFam" id="2.40.50.690:FF:000010">
    <property type="entry name" value="Rrp44p homologue, putative"/>
    <property type="match status" value="1"/>
</dbReference>
<dbReference type="InterPro" id="IPR002716">
    <property type="entry name" value="PIN_dom"/>
</dbReference>
<protein>
    <submittedName>
        <fullName evidence="16">RNB domain-containing protein</fullName>
    </submittedName>
</protein>
<evidence type="ECO:0000313" key="15">
    <source>
        <dbReference type="Proteomes" id="UP000046395"/>
    </source>
</evidence>
<dbReference type="Proteomes" id="UP000046395">
    <property type="component" value="Unassembled WGS sequence"/>
</dbReference>
<dbReference type="InterPro" id="IPR029060">
    <property type="entry name" value="PIN-like_dom_sf"/>
</dbReference>
<dbReference type="WBParaSite" id="TMUE_3000013229.1">
    <property type="protein sequence ID" value="TMUE_3000013229.1"/>
    <property type="gene ID" value="WBGene00284925"/>
</dbReference>
<dbReference type="FunFam" id="3.40.50.1010:FF:000021">
    <property type="entry name" value="DIS3-like exonuclease 1 isoform X1"/>
    <property type="match status" value="1"/>
</dbReference>
<dbReference type="Pfam" id="PF17849">
    <property type="entry name" value="OB_Dis3"/>
    <property type="match status" value="1"/>
</dbReference>
<dbReference type="STRING" id="70415.A0A5S6R1P7"/>
<dbReference type="GO" id="GO:0019899">
    <property type="term" value="F:enzyme binding"/>
    <property type="evidence" value="ECO:0007669"/>
    <property type="project" value="UniProtKB-ARBA"/>
</dbReference>
<dbReference type="PANTHER" id="PTHR23355">
    <property type="entry name" value="RIBONUCLEASE"/>
    <property type="match status" value="1"/>
</dbReference>
<dbReference type="GO" id="GO:0000175">
    <property type="term" value="F:3'-5'-RNA exonuclease activity"/>
    <property type="evidence" value="ECO:0007669"/>
    <property type="project" value="TreeGrafter"/>
</dbReference>
<dbReference type="InterPro" id="IPR050180">
    <property type="entry name" value="RNR_Ribonuclease"/>
</dbReference>
<keyword evidence="5" id="KW-0963">Cytoplasm</keyword>
<dbReference type="AlphaFoldDB" id="A0A5S6R1P7"/>
<evidence type="ECO:0000256" key="8">
    <source>
        <dbReference type="ARBA" id="ARBA00022801"/>
    </source>
</evidence>
<dbReference type="GO" id="GO:0006364">
    <property type="term" value="P:rRNA processing"/>
    <property type="evidence" value="ECO:0007669"/>
    <property type="project" value="UniProtKB-KW"/>
</dbReference>
<comment type="similarity">
    <text evidence="4 13">Belongs to the RNR ribonuclease family.</text>
</comment>
<evidence type="ECO:0000256" key="12">
    <source>
        <dbReference type="ARBA" id="ARBA00023242"/>
    </source>
</evidence>
<dbReference type="PANTHER" id="PTHR23355:SF35">
    <property type="entry name" value="EXOSOME COMPLEX EXONUCLEASE RRP44"/>
    <property type="match status" value="1"/>
</dbReference>
<dbReference type="FunFam" id="2.40.50.140:FF:000125">
    <property type="entry name" value="exosome complex exonuclease RRP44 isoform X1"/>
    <property type="match status" value="1"/>
</dbReference>
<dbReference type="Gene3D" id="2.40.50.140">
    <property type="entry name" value="Nucleic acid-binding proteins"/>
    <property type="match status" value="1"/>
</dbReference>
<evidence type="ECO:0000256" key="6">
    <source>
        <dbReference type="ARBA" id="ARBA00022552"/>
    </source>
</evidence>
<evidence type="ECO:0000256" key="4">
    <source>
        <dbReference type="ARBA" id="ARBA00005785"/>
    </source>
</evidence>
<dbReference type="SMART" id="SM00955">
    <property type="entry name" value="RNB"/>
    <property type="match status" value="1"/>
</dbReference>
<dbReference type="GO" id="GO:0000176">
    <property type="term" value="C:nuclear exosome (RNase complex)"/>
    <property type="evidence" value="ECO:0007669"/>
    <property type="project" value="TreeGrafter"/>
</dbReference>
<dbReference type="InterPro" id="IPR033770">
    <property type="entry name" value="RRP44_S1"/>
</dbReference>
<sequence length="942" mass="106046">MAVLKEFYRVTRNNGIVRVVREHYLRDDIACGLCGCQLCLGTCDSIDSTDVGPSPSSAVASGHLIVLDTNLILQEMDVLEDDVFKNVIVCQTSVEEVRKRSSPSYRRLRQLMANRDRRFHLFYNEFNMHTYVKRQKHELPNDRAARAIRLAVQWYANHLKQNGFAVDVVLLSNDAEMVKAAVEMGLLAMSLSDYVGGMKNCVELLDRMAVQRICIGTRPGNVKFAEYLPMSELRSGIGDGTLKQGTFMVSRENYLEANVYITNSKNEEKIFVQGLLNCNRAVNNDLVVVELLPEDEWSCPASVLKLQEFEKDEGDEVSEEKDRRLRLDVARSKGELVPTGRVVGIIQRNWRPFCAMLQPGLVTSTRHLAVPADKRIPWIRIETRQAEHSRYPLGHFVRLLGQVGDRDTENEVLLLEHEVRHHAFGESILACLPKVPWTVTASNLHEREDLRNLVVCSIDPPGCTDIDDALHCRPLPNGHFEVGVHIADVSHFVPAGTALDKEAAERGTTVYLVDRRIDMLPELLSSDLCSLKESQDRFAFSVIWELDKHANTVSVRFCKSVIRSRAAFTYFEAQARIDDCKATDQLSVSLRNLNKLAKLLKRKRKENGALTLASLEIRFNLDSESHDPIDVMAKQMLDTNSLVEEFMLLANTAVAERLLTEFPDVALLRRHPLPPAARFEPLVKAAAKRGFTIVVDQGGKALADSLDRAVLEDQPYFNTMLRIMATRCMTTAVYFCTGTLERSNYFHFGLATPVYTHFTSPIRRYADLTVHRLLAAVINPELRTAAGVPDKLQVEELCENLNHRHRMAQYAGRASVLLNTHLFFKARVEDAAGYVLFLRRNAIQVLIPKYGLEAPILIGQRDTQVAFDFDDAKGTLTVGNIILQMFDSVTVRLSIDDTDAQHNRLRLQLVHPNVPGFSVSPLLDLPEDDLPSIRSPTAAMAN</sequence>
<keyword evidence="8" id="KW-0378">Hydrolase</keyword>
<organism evidence="15 16">
    <name type="scientific">Trichuris muris</name>
    <name type="common">Mouse whipworm</name>
    <dbReference type="NCBI Taxonomy" id="70415"/>
    <lineage>
        <taxon>Eukaryota</taxon>
        <taxon>Metazoa</taxon>
        <taxon>Ecdysozoa</taxon>
        <taxon>Nematoda</taxon>
        <taxon>Enoplea</taxon>
        <taxon>Dorylaimia</taxon>
        <taxon>Trichinellida</taxon>
        <taxon>Trichuridae</taxon>
        <taxon>Trichuris</taxon>
    </lineage>
</organism>